<evidence type="ECO:0000313" key="7">
    <source>
        <dbReference type="EMBL" id="KAK7096684.1"/>
    </source>
</evidence>
<feature type="compositionally biased region" description="Acidic residues" evidence="5">
    <location>
        <begin position="316"/>
        <end position="346"/>
    </location>
</feature>
<evidence type="ECO:0000256" key="1">
    <source>
        <dbReference type="ARBA" id="ARBA00008535"/>
    </source>
</evidence>
<dbReference type="FunFam" id="3.40.50.300:FF:000366">
    <property type="entry name" value="GTPase, IMAP family member 2"/>
    <property type="match status" value="1"/>
</dbReference>
<comment type="caution">
    <text evidence="7">The sequence shown here is derived from an EMBL/GenBank/DDBJ whole genome shotgun (WGS) entry which is preliminary data.</text>
</comment>
<evidence type="ECO:0000256" key="4">
    <source>
        <dbReference type="SAM" id="Coils"/>
    </source>
</evidence>
<comment type="similarity">
    <text evidence="1">Belongs to the TRAFAC class TrmE-Era-EngA-EngB-Septin-like GTPase superfamily. AIG1/Toc34/Toc159-like paraseptin GTPase family. IAN subfamily.</text>
</comment>
<protein>
    <recommendedName>
        <fullName evidence="6">AIG1-type G domain-containing protein</fullName>
    </recommendedName>
</protein>
<evidence type="ECO:0000259" key="6">
    <source>
        <dbReference type="PROSITE" id="PS51720"/>
    </source>
</evidence>
<dbReference type="InterPro" id="IPR027417">
    <property type="entry name" value="P-loop_NTPase"/>
</dbReference>
<dbReference type="Proteomes" id="UP001374579">
    <property type="component" value="Unassembled WGS sequence"/>
</dbReference>
<feature type="region of interest" description="Disordered" evidence="5">
    <location>
        <begin position="559"/>
        <end position="580"/>
    </location>
</feature>
<evidence type="ECO:0000256" key="2">
    <source>
        <dbReference type="ARBA" id="ARBA00022741"/>
    </source>
</evidence>
<feature type="compositionally biased region" description="Acidic residues" evidence="5">
    <location>
        <begin position="371"/>
        <end position="483"/>
    </location>
</feature>
<dbReference type="PANTHER" id="PTHR10903">
    <property type="entry name" value="GTPASE, IMAP FAMILY MEMBER-RELATED"/>
    <property type="match status" value="1"/>
</dbReference>
<dbReference type="EMBL" id="JBAMIC010000013">
    <property type="protein sequence ID" value="KAK7096684.1"/>
    <property type="molecule type" value="Genomic_DNA"/>
</dbReference>
<dbReference type="PANTHER" id="PTHR10903:SF184">
    <property type="entry name" value="GTP-BINDING PROTEIN A"/>
    <property type="match status" value="1"/>
</dbReference>
<sequence length="580" mass="65715">MATFSSSTGGDSLSILIVGKTGSGKSSTGNSLLGEQLFDSSLEFGSVTDTCQVHERTRFGVNMKVTDSPGLFDTKMTQEETASILMGTVTAMHPGPDVILYVTKVGRYTEEEQGAYERLKSLLDEHVTDHMIVVFSHGDYLHGHEISSMLNNGAPKELKKVLNECGNRYVVIDNKADYNTPQAEQIVSAANTLKTQNANRPYQCPKYAMVGQKVDDECARRVEEIAKREASTKKYAQDLSARMDAAVQESLEIQKRELDRREMELQRKEEELRKWEQEMIAKFQVMSQNQTMQEKSMTSKYGKMGFWVFPQNKEKDDDDEEVDASDEEIGDETLEDNEDGVSDEGDLNSYTVDGDKRGEDENDEIIYLQNSDEEEAQEAEVYDDCDEIVDDFDDYQDEGVDHQDEGEDHLEGSDNEEGADYEVGEEDVDYQDECGIEDDDNVNNEEEHFDDDDEEGSVACDEEEEEGEEEEEEEDDDEEEIVDCDEEEIVECDEEGDGDYDDDVASNCDEDVEGYVEEGVDVEEVGAYEEDDYNCIIYDDELPVQEREHPEEVEEFEYDVDAADENDHCNDNDDISDVSD</sequence>
<gene>
    <name evidence="7" type="ORF">V1264_003760</name>
</gene>
<dbReference type="InterPro" id="IPR006703">
    <property type="entry name" value="G_AIG1"/>
</dbReference>
<accession>A0AAN9B2N8</accession>
<organism evidence="7 8">
    <name type="scientific">Littorina saxatilis</name>
    <dbReference type="NCBI Taxonomy" id="31220"/>
    <lineage>
        <taxon>Eukaryota</taxon>
        <taxon>Metazoa</taxon>
        <taxon>Spiralia</taxon>
        <taxon>Lophotrochozoa</taxon>
        <taxon>Mollusca</taxon>
        <taxon>Gastropoda</taxon>
        <taxon>Caenogastropoda</taxon>
        <taxon>Littorinimorpha</taxon>
        <taxon>Littorinoidea</taxon>
        <taxon>Littorinidae</taxon>
        <taxon>Littorina</taxon>
    </lineage>
</organism>
<feature type="domain" description="AIG1-type G" evidence="6">
    <location>
        <begin position="10"/>
        <end position="211"/>
    </location>
</feature>
<evidence type="ECO:0000256" key="3">
    <source>
        <dbReference type="ARBA" id="ARBA00023134"/>
    </source>
</evidence>
<keyword evidence="4" id="KW-0175">Coiled coil</keyword>
<keyword evidence="2" id="KW-0547">Nucleotide-binding</keyword>
<evidence type="ECO:0000313" key="8">
    <source>
        <dbReference type="Proteomes" id="UP001374579"/>
    </source>
</evidence>
<feature type="coiled-coil region" evidence="4">
    <location>
        <begin position="248"/>
        <end position="285"/>
    </location>
</feature>
<feature type="region of interest" description="Disordered" evidence="5">
    <location>
        <begin position="313"/>
        <end position="483"/>
    </location>
</feature>
<proteinExistence type="inferred from homology"/>
<dbReference type="SUPFAM" id="SSF52540">
    <property type="entry name" value="P-loop containing nucleoside triphosphate hydrolases"/>
    <property type="match status" value="1"/>
</dbReference>
<keyword evidence="8" id="KW-1185">Reference proteome</keyword>
<name>A0AAN9B2N8_9CAEN</name>
<dbReference type="Pfam" id="PF04548">
    <property type="entry name" value="AIG1"/>
    <property type="match status" value="1"/>
</dbReference>
<dbReference type="GO" id="GO:0005525">
    <property type="term" value="F:GTP binding"/>
    <property type="evidence" value="ECO:0007669"/>
    <property type="project" value="UniProtKB-KW"/>
</dbReference>
<dbReference type="AlphaFoldDB" id="A0AAN9B2N8"/>
<dbReference type="Gene3D" id="3.40.50.300">
    <property type="entry name" value="P-loop containing nucleotide triphosphate hydrolases"/>
    <property type="match status" value="1"/>
</dbReference>
<dbReference type="InterPro" id="IPR045058">
    <property type="entry name" value="GIMA/IAN/Toc"/>
</dbReference>
<dbReference type="PROSITE" id="PS51720">
    <property type="entry name" value="G_AIG1"/>
    <property type="match status" value="1"/>
</dbReference>
<reference evidence="7 8" key="1">
    <citation type="submission" date="2024-02" db="EMBL/GenBank/DDBJ databases">
        <title>Chromosome-scale genome assembly of the rough periwinkle Littorina saxatilis.</title>
        <authorList>
            <person name="De Jode A."/>
            <person name="Faria R."/>
            <person name="Formenti G."/>
            <person name="Sims Y."/>
            <person name="Smith T.P."/>
            <person name="Tracey A."/>
            <person name="Wood J.M.D."/>
            <person name="Zagrodzka Z.B."/>
            <person name="Johannesson K."/>
            <person name="Butlin R.K."/>
            <person name="Leder E.H."/>
        </authorList>
    </citation>
    <scope>NUCLEOTIDE SEQUENCE [LARGE SCALE GENOMIC DNA]</scope>
    <source>
        <strain evidence="7">Snail1</strain>
        <tissue evidence="7">Muscle</tissue>
    </source>
</reference>
<evidence type="ECO:0000256" key="5">
    <source>
        <dbReference type="SAM" id="MobiDB-lite"/>
    </source>
</evidence>
<keyword evidence="3" id="KW-0342">GTP-binding</keyword>